<proteinExistence type="predicted"/>
<dbReference type="PANTHER" id="PTHR40269:SF1">
    <property type="entry name" value="OUTER MEMBRANE PROTEIN"/>
    <property type="match status" value="1"/>
</dbReference>
<reference evidence="3 4" key="1">
    <citation type="journal article" date="2015" name="Genome Announc.">
        <title>Genome Assemblies of Three Soil-Associated Devosia species: D. insulae, D. limi, and D. soli.</title>
        <authorList>
            <person name="Hassan Y.I."/>
            <person name="Lepp D."/>
            <person name="Zhou T."/>
        </authorList>
    </citation>
    <scope>NUCLEOTIDE SEQUENCE [LARGE SCALE GENOMIC DNA]</scope>
    <source>
        <strain evidence="3 4">DS-56</strain>
    </source>
</reference>
<feature type="compositionally biased region" description="Basic residues" evidence="1">
    <location>
        <begin position="407"/>
        <end position="419"/>
    </location>
</feature>
<feature type="chain" id="PRO_5009190253" description="DUF3300 domain-containing protein" evidence="2">
    <location>
        <begin position="31"/>
        <end position="455"/>
    </location>
</feature>
<evidence type="ECO:0000313" key="3">
    <source>
        <dbReference type="EMBL" id="OEO29348.1"/>
    </source>
</evidence>
<comment type="caution">
    <text evidence="3">The sequence shown here is derived from an EMBL/GenBank/DDBJ whole genome shotgun (WGS) entry which is preliminary data.</text>
</comment>
<feature type="signal peptide" evidence="2">
    <location>
        <begin position="1"/>
        <end position="30"/>
    </location>
</feature>
<dbReference type="InterPro" id="IPR021728">
    <property type="entry name" value="DUF3300"/>
</dbReference>
<dbReference type="OrthoDB" id="197257at2"/>
<dbReference type="AlphaFoldDB" id="A0A1E5XL87"/>
<feature type="compositionally biased region" description="Basic and acidic residues" evidence="1">
    <location>
        <begin position="312"/>
        <end position="339"/>
    </location>
</feature>
<dbReference type="PANTHER" id="PTHR40269">
    <property type="entry name" value="OUTER MEMBRANE PROTEIN-RELATED"/>
    <property type="match status" value="1"/>
</dbReference>
<dbReference type="Proteomes" id="UP000095463">
    <property type="component" value="Unassembled WGS sequence"/>
</dbReference>
<evidence type="ECO:0000256" key="1">
    <source>
        <dbReference type="SAM" id="MobiDB-lite"/>
    </source>
</evidence>
<evidence type="ECO:0008006" key="5">
    <source>
        <dbReference type="Google" id="ProtNLM"/>
    </source>
</evidence>
<dbReference type="RefSeq" id="WP_069911259.1">
    <property type="nucleotide sequence ID" value="NZ_LAJE02000285.1"/>
</dbReference>
<feature type="region of interest" description="Disordered" evidence="1">
    <location>
        <begin position="312"/>
        <end position="455"/>
    </location>
</feature>
<dbReference type="EMBL" id="LAJE02000285">
    <property type="protein sequence ID" value="OEO29348.1"/>
    <property type="molecule type" value="Genomic_DNA"/>
</dbReference>
<name>A0A1E5XL87_9HYPH</name>
<evidence type="ECO:0000256" key="2">
    <source>
        <dbReference type="SAM" id="SignalP"/>
    </source>
</evidence>
<keyword evidence="4" id="KW-1185">Reference proteome</keyword>
<organism evidence="3 4">
    <name type="scientific">Devosia insulae DS-56</name>
    <dbReference type="NCBI Taxonomy" id="1116389"/>
    <lineage>
        <taxon>Bacteria</taxon>
        <taxon>Pseudomonadati</taxon>
        <taxon>Pseudomonadota</taxon>
        <taxon>Alphaproteobacteria</taxon>
        <taxon>Hyphomicrobiales</taxon>
        <taxon>Devosiaceae</taxon>
        <taxon>Devosia</taxon>
    </lineage>
</organism>
<protein>
    <recommendedName>
        <fullName evidence="5">DUF3300 domain-containing protein</fullName>
    </recommendedName>
</protein>
<accession>A0A1E5XL87</accession>
<evidence type="ECO:0000313" key="4">
    <source>
        <dbReference type="Proteomes" id="UP000095463"/>
    </source>
</evidence>
<sequence>MLSFRTAFCALATFALPVTSLDFATTPAWAQDVAAATTDTVSPDAAPSALSEDELEVLVARIALYPDDLVALISSASLYPLQIVEAERYLEEAKSKPDEQPKDSWDGSVISLLNYPEIVKMMSDDLEWTQDLGTALAYQQKDVLLAIQQLRDEAVAENVIKTDDRLTVTHEGENVVIQSASPDKVYIPQYPPEMLYEPDYDPVPVSYYPEPYPYYYDPAATYFAGFVTGAVWGAAMDWDHWGVWGGDIGDDIDINCRDCFNNINGKVRIGDVDWRNVDRSKVSFDRDQFIGGNHDNIRNSIKANDHNNIRTKAADIKRGDHSKAQAAAKARDVRADHHQANIGGNGGKQRPAATGDRRPGGDAARTASVKPGTKAAATKHHASKPKAAARSDHRSKKPSALGEVKSGKHAKVQSSRGHKSMGGSGRPHKSVSRGGGGGRHAGGGGGHRGGGGRHR</sequence>
<feature type="compositionally biased region" description="Gly residues" evidence="1">
    <location>
        <begin position="433"/>
        <end position="449"/>
    </location>
</feature>
<keyword evidence="2" id="KW-0732">Signal</keyword>
<dbReference type="Pfam" id="PF11737">
    <property type="entry name" value="DUF3300"/>
    <property type="match status" value="1"/>
</dbReference>
<gene>
    <name evidence="3" type="ORF">VW23_025320</name>
</gene>